<evidence type="ECO:0000313" key="2">
    <source>
        <dbReference type="Proteomes" id="UP000593560"/>
    </source>
</evidence>
<feature type="non-terminal residue" evidence="1">
    <location>
        <position position="111"/>
    </location>
</feature>
<accession>A0A7J9GRS7</accession>
<comment type="caution">
    <text evidence="1">The sequence shown here is derived from an EMBL/GenBank/DDBJ whole genome shotgun (WGS) entry which is preliminary data.</text>
</comment>
<dbReference type="AlphaFoldDB" id="A0A7J9GRS7"/>
<dbReference type="EMBL" id="JABFAD010000006">
    <property type="protein sequence ID" value="MBA0800303.1"/>
    <property type="molecule type" value="Genomic_DNA"/>
</dbReference>
<keyword evidence="2" id="KW-1185">Reference proteome</keyword>
<sequence length="111" mass="13017">MVSGSEMANVEGDFQVLSVEDAEEKKAVRLEEHRDRDFWLSNGRFLYKLFHKVDVDRIEARGPWNFNSHLLILRRLHDGDDPKTIPLNTIDFWFIDYDCKAITLSYTEVLG</sequence>
<reference evidence="1 2" key="1">
    <citation type="journal article" date="2019" name="Genome Biol. Evol.">
        <title>Insights into the evolution of the New World diploid cottons (Gossypium, subgenus Houzingenia) based on genome sequencing.</title>
        <authorList>
            <person name="Grover C.E."/>
            <person name="Arick M.A. 2nd"/>
            <person name="Thrash A."/>
            <person name="Conover J.L."/>
            <person name="Sanders W.S."/>
            <person name="Peterson D.G."/>
            <person name="Frelichowski J.E."/>
            <person name="Scheffler J.A."/>
            <person name="Scheffler B.E."/>
            <person name="Wendel J.F."/>
        </authorList>
    </citation>
    <scope>NUCLEOTIDE SEQUENCE [LARGE SCALE GENOMIC DNA]</scope>
    <source>
        <strain evidence="1">0</strain>
        <tissue evidence="1">Leaf</tissue>
    </source>
</reference>
<evidence type="ECO:0008006" key="3">
    <source>
        <dbReference type="Google" id="ProtNLM"/>
    </source>
</evidence>
<evidence type="ECO:0000313" key="1">
    <source>
        <dbReference type="EMBL" id="MBA0800303.1"/>
    </source>
</evidence>
<protein>
    <recommendedName>
        <fullName evidence="3">DUF4283 domain-containing protein</fullName>
    </recommendedName>
</protein>
<proteinExistence type="predicted"/>
<dbReference type="OrthoDB" id="1743559at2759"/>
<name>A0A7J9GRS7_9ROSI</name>
<gene>
    <name evidence="1" type="ORF">Gohar_010745</name>
</gene>
<dbReference type="Proteomes" id="UP000593560">
    <property type="component" value="Unassembled WGS sequence"/>
</dbReference>
<organism evidence="1 2">
    <name type="scientific">Gossypium harknessii</name>
    <dbReference type="NCBI Taxonomy" id="34285"/>
    <lineage>
        <taxon>Eukaryota</taxon>
        <taxon>Viridiplantae</taxon>
        <taxon>Streptophyta</taxon>
        <taxon>Embryophyta</taxon>
        <taxon>Tracheophyta</taxon>
        <taxon>Spermatophyta</taxon>
        <taxon>Magnoliopsida</taxon>
        <taxon>eudicotyledons</taxon>
        <taxon>Gunneridae</taxon>
        <taxon>Pentapetalae</taxon>
        <taxon>rosids</taxon>
        <taxon>malvids</taxon>
        <taxon>Malvales</taxon>
        <taxon>Malvaceae</taxon>
        <taxon>Malvoideae</taxon>
        <taxon>Gossypium</taxon>
    </lineage>
</organism>